<dbReference type="KEGG" id="mmai:sS8_2073"/>
<protein>
    <submittedName>
        <fullName evidence="1">Uncharacterized protein</fullName>
    </submittedName>
</protein>
<organism evidence="1 2">
    <name type="scientific">Methylocaldum marinum</name>
    <dbReference type="NCBI Taxonomy" id="1432792"/>
    <lineage>
        <taxon>Bacteria</taxon>
        <taxon>Pseudomonadati</taxon>
        <taxon>Pseudomonadota</taxon>
        <taxon>Gammaproteobacteria</taxon>
        <taxon>Methylococcales</taxon>
        <taxon>Methylococcaceae</taxon>
        <taxon>Methylocaldum</taxon>
    </lineage>
</organism>
<gene>
    <name evidence="1" type="ORF">sS8_2073</name>
</gene>
<sequence length="90" mass="10261">MGTLDGERHPYAGPDIRRSTHDLERLSGTVGNQANSQSIGLRVLRNLEDFGDDNAAERSSGGFRAIDLETRHRQLMDQFLRVYRRIDKFS</sequence>
<evidence type="ECO:0000313" key="2">
    <source>
        <dbReference type="Proteomes" id="UP000266313"/>
    </source>
</evidence>
<evidence type="ECO:0000313" key="1">
    <source>
        <dbReference type="EMBL" id="BBA34026.1"/>
    </source>
</evidence>
<reference evidence="1 2" key="1">
    <citation type="submission" date="2016-12" db="EMBL/GenBank/DDBJ databases">
        <title>Genome sequencing of Methylocaldum marinum.</title>
        <authorList>
            <person name="Takeuchi M."/>
            <person name="Kamagata Y."/>
            <person name="Hiraoka S."/>
            <person name="Oshima K."/>
            <person name="Hattori M."/>
            <person name="Iwasaki W."/>
        </authorList>
    </citation>
    <scope>NUCLEOTIDE SEQUENCE [LARGE SCALE GENOMIC DNA]</scope>
    <source>
        <strain evidence="1 2">S8</strain>
    </source>
</reference>
<dbReference type="Proteomes" id="UP000266313">
    <property type="component" value="Chromosome"/>
</dbReference>
<keyword evidence="2" id="KW-1185">Reference proteome</keyword>
<accession>A0A250KR55</accession>
<dbReference type="AlphaFoldDB" id="A0A250KR55"/>
<proteinExistence type="predicted"/>
<name>A0A250KR55_9GAMM</name>
<dbReference type="EMBL" id="AP017928">
    <property type="protein sequence ID" value="BBA34026.1"/>
    <property type="molecule type" value="Genomic_DNA"/>
</dbReference>